<keyword evidence="6" id="KW-0503">Monooxygenase</keyword>
<dbReference type="Pfam" id="PF00067">
    <property type="entry name" value="p450"/>
    <property type="match status" value="1"/>
</dbReference>
<dbReference type="CDD" id="cd11073">
    <property type="entry name" value="CYP76-like"/>
    <property type="match status" value="1"/>
</dbReference>
<dbReference type="SUPFAM" id="SSF48264">
    <property type="entry name" value="Cytochrome P450"/>
    <property type="match status" value="1"/>
</dbReference>
<proteinExistence type="inferred from homology"/>
<dbReference type="GO" id="GO:0020037">
    <property type="term" value="F:heme binding"/>
    <property type="evidence" value="ECO:0007669"/>
    <property type="project" value="InterPro"/>
</dbReference>
<dbReference type="PRINTS" id="PR00385">
    <property type="entry name" value="P450"/>
</dbReference>
<evidence type="ECO:0000256" key="6">
    <source>
        <dbReference type="RuleBase" id="RU000461"/>
    </source>
</evidence>
<dbReference type="EMBL" id="MTKT01005739">
    <property type="protein sequence ID" value="OWM64967.1"/>
    <property type="molecule type" value="Genomic_DNA"/>
</dbReference>
<comment type="similarity">
    <text evidence="1 6">Belongs to the cytochrome P450 family.</text>
</comment>
<accession>A0A218VWL1</accession>
<evidence type="ECO:0000256" key="3">
    <source>
        <dbReference type="ARBA" id="ARBA00023002"/>
    </source>
</evidence>
<dbReference type="InterPro" id="IPR002401">
    <property type="entry name" value="Cyt_P450_E_grp-I"/>
</dbReference>
<evidence type="ECO:0008006" key="10">
    <source>
        <dbReference type="Google" id="ProtNLM"/>
    </source>
</evidence>
<keyword evidence="2 5" id="KW-0479">Metal-binding</keyword>
<gene>
    <name evidence="8" type="ORF">CDL15_Pgr028685</name>
</gene>
<dbReference type="InterPro" id="IPR017972">
    <property type="entry name" value="Cyt_P450_CS"/>
</dbReference>
<sequence length="498" mass="56293">MEPLGASSLLSFCFLFLICFHLLLRCTRLSGRSLPPGPRPLPVLGNILELGTKPHLALTELARKHGPIMTLKLGSVTAVVVSSREAAKEIFQKNDHVLCGRMIPDAFRAGDHHKHSVVWLPASAKWKGLRRACSMQMFSRQKLERTETLRRRKIDELLNFLHESSARGRAVNVGQAVFTMVLNLISNTVFSIDLACQDEDPAGLHFRDIIWGVMKEGGTPNISDYFPSLWRIDPQGARRRMNGHFNQLIAVFDSIINERTRSRALPGGSRSDDMLDSLLDLGDSSELSREDINHLLFDLYVAGVDTTHSTVEWAMAELLRHPEKMAKARAEMEQVLGMDTKVRESDIPKLPYLQAIVKEILRLYLPFLLPRKAESEVDLCGFKIPKNTQVMVNLWAMGRDPSVWQDPDCFQPERFSKLEIDIRGTDFELIPFGAGRRICPGMPLAYKMVHLILGSMIQSFDWELGNGETPETMDMSEKFGITLHRTRPLYAIPIALQR</sequence>
<keyword evidence="7" id="KW-1133">Transmembrane helix</keyword>
<keyword evidence="5 6" id="KW-0349">Heme</keyword>
<evidence type="ECO:0000313" key="8">
    <source>
        <dbReference type="EMBL" id="OWM64967.1"/>
    </source>
</evidence>
<feature type="binding site" description="axial binding residue" evidence="5">
    <location>
        <position position="439"/>
    </location>
    <ligand>
        <name>heme</name>
        <dbReference type="ChEBI" id="CHEBI:30413"/>
    </ligand>
    <ligandPart>
        <name>Fe</name>
        <dbReference type="ChEBI" id="CHEBI:18248"/>
    </ligandPart>
</feature>
<keyword evidence="3 6" id="KW-0560">Oxidoreductase</keyword>
<dbReference type="FunFam" id="1.10.630.10:FF:000007">
    <property type="entry name" value="Cytochrome P450 76C4"/>
    <property type="match status" value="1"/>
</dbReference>
<feature type="transmembrane region" description="Helical" evidence="7">
    <location>
        <begin position="6"/>
        <end position="24"/>
    </location>
</feature>
<dbReference type="GO" id="GO:0005506">
    <property type="term" value="F:iron ion binding"/>
    <property type="evidence" value="ECO:0007669"/>
    <property type="project" value="InterPro"/>
</dbReference>
<dbReference type="PROSITE" id="PS00086">
    <property type="entry name" value="CYTOCHROME_P450"/>
    <property type="match status" value="1"/>
</dbReference>
<evidence type="ECO:0000313" key="9">
    <source>
        <dbReference type="Proteomes" id="UP000197138"/>
    </source>
</evidence>
<comment type="caution">
    <text evidence="8">The sequence shown here is derived from an EMBL/GenBank/DDBJ whole genome shotgun (WGS) entry which is preliminary data.</text>
</comment>
<name>A0A218VWL1_PUNGR</name>
<keyword evidence="4 5" id="KW-0408">Iron</keyword>
<evidence type="ECO:0000256" key="5">
    <source>
        <dbReference type="PIRSR" id="PIRSR602401-1"/>
    </source>
</evidence>
<dbReference type="PANTHER" id="PTHR47950">
    <property type="entry name" value="CYTOCHROME P450, FAMILY 76, SUBFAMILY C, POLYPEPTIDE 5-RELATED"/>
    <property type="match status" value="1"/>
</dbReference>
<dbReference type="Proteomes" id="UP000197138">
    <property type="component" value="Unassembled WGS sequence"/>
</dbReference>
<comment type="cofactor">
    <cofactor evidence="5">
        <name>heme</name>
        <dbReference type="ChEBI" id="CHEBI:30413"/>
    </cofactor>
</comment>
<protein>
    <recommendedName>
        <fullName evidence="10">Geraniol 8-hydroxylase-like</fullName>
    </recommendedName>
</protein>
<dbReference type="GO" id="GO:0004497">
    <property type="term" value="F:monooxygenase activity"/>
    <property type="evidence" value="ECO:0007669"/>
    <property type="project" value="UniProtKB-KW"/>
</dbReference>
<dbReference type="PRINTS" id="PR00463">
    <property type="entry name" value="EP450I"/>
</dbReference>
<dbReference type="InterPro" id="IPR036396">
    <property type="entry name" value="Cyt_P450_sf"/>
</dbReference>
<keyword evidence="7" id="KW-0472">Membrane</keyword>
<reference evidence="9" key="1">
    <citation type="journal article" date="2017" name="Plant J.">
        <title>The pomegranate (Punica granatum L.) genome and the genomics of punicalagin biosynthesis.</title>
        <authorList>
            <person name="Qin G."/>
            <person name="Xu C."/>
            <person name="Ming R."/>
            <person name="Tang H."/>
            <person name="Guyot R."/>
            <person name="Kramer E.M."/>
            <person name="Hu Y."/>
            <person name="Yi X."/>
            <person name="Qi Y."/>
            <person name="Xu X."/>
            <person name="Gao Z."/>
            <person name="Pan H."/>
            <person name="Jian J."/>
            <person name="Tian Y."/>
            <person name="Yue Z."/>
            <person name="Xu Y."/>
        </authorList>
    </citation>
    <scope>NUCLEOTIDE SEQUENCE [LARGE SCALE GENOMIC DNA]</scope>
    <source>
        <strain evidence="9">cv. Dabenzi</strain>
    </source>
</reference>
<keyword evidence="7" id="KW-0812">Transmembrane</keyword>
<dbReference type="Gene3D" id="1.10.630.10">
    <property type="entry name" value="Cytochrome P450"/>
    <property type="match status" value="1"/>
</dbReference>
<dbReference type="GO" id="GO:0016705">
    <property type="term" value="F:oxidoreductase activity, acting on paired donors, with incorporation or reduction of molecular oxygen"/>
    <property type="evidence" value="ECO:0007669"/>
    <property type="project" value="InterPro"/>
</dbReference>
<dbReference type="PANTHER" id="PTHR47950:SF44">
    <property type="entry name" value="CYTOCHROME P450, FAMILY 76, SUBFAMILY C, POLYPEPTIDE 5-RELATED"/>
    <property type="match status" value="1"/>
</dbReference>
<dbReference type="AlphaFoldDB" id="A0A218VWL1"/>
<dbReference type="InterPro" id="IPR001128">
    <property type="entry name" value="Cyt_P450"/>
</dbReference>
<evidence type="ECO:0000256" key="7">
    <source>
        <dbReference type="SAM" id="Phobius"/>
    </source>
</evidence>
<evidence type="ECO:0000256" key="1">
    <source>
        <dbReference type="ARBA" id="ARBA00010617"/>
    </source>
</evidence>
<evidence type="ECO:0000256" key="4">
    <source>
        <dbReference type="ARBA" id="ARBA00023004"/>
    </source>
</evidence>
<organism evidence="8 9">
    <name type="scientific">Punica granatum</name>
    <name type="common">Pomegranate</name>
    <dbReference type="NCBI Taxonomy" id="22663"/>
    <lineage>
        <taxon>Eukaryota</taxon>
        <taxon>Viridiplantae</taxon>
        <taxon>Streptophyta</taxon>
        <taxon>Embryophyta</taxon>
        <taxon>Tracheophyta</taxon>
        <taxon>Spermatophyta</taxon>
        <taxon>Magnoliopsida</taxon>
        <taxon>eudicotyledons</taxon>
        <taxon>Gunneridae</taxon>
        <taxon>Pentapetalae</taxon>
        <taxon>rosids</taxon>
        <taxon>malvids</taxon>
        <taxon>Myrtales</taxon>
        <taxon>Lythraceae</taxon>
        <taxon>Punica</taxon>
    </lineage>
</organism>
<evidence type="ECO:0000256" key="2">
    <source>
        <dbReference type="ARBA" id="ARBA00022723"/>
    </source>
</evidence>